<evidence type="ECO:0000313" key="4">
    <source>
        <dbReference type="Proteomes" id="UP000000390"/>
    </source>
</evidence>
<evidence type="ECO:0000313" key="3">
    <source>
        <dbReference type="EMBL" id="ELY40165.1"/>
    </source>
</evidence>
<keyword evidence="1" id="KW-0472">Membrane</keyword>
<reference evidence="2 4" key="1">
    <citation type="journal article" date="2010" name="J. Bacteriol.">
        <title>Complete genome sequence of Halalkalicoccus jeotgali B3(T), an extremely halophilic archaeon.</title>
        <authorList>
            <person name="Roh S.W."/>
            <person name="Nam Y.D."/>
            <person name="Nam S.H."/>
            <person name="Choi S.H."/>
            <person name="Park H.S."/>
            <person name="Bae J.W."/>
        </authorList>
    </citation>
    <scope>NUCLEOTIDE SEQUENCE [LARGE SCALE GENOMIC DNA]</scope>
    <source>
        <strain evidence="2">B3</strain>
        <strain evidence="4">DSM 18796 / CECT 7217 / JCM 14584 / KCTC 4019 / B3</strain>
    </source>
</reference>
<keyword evidence="1" id="KW-0812">Transmembrane</keyword>
<dbReference type="Proteomes" id="UP000011645">
    <property type="component" value="Unassembled WGS sequence"/>
</dbReference>
<keyword evidence="1" id="KW-1133">Transmembrane helix</keyword>
<accession>D8J9N7</accession>
<dbReference type="PATRIC" id="fig|795797.18.peg.1061"/>
<gene>
    <name evidence="2" type="ordered locus">HacjB3_05290</name>
    <name evidence="3" type="ORF">C497_03675</name>
</gene>
<dbReference type="STRING" id="795797.HacjB3_05290"/>
<dbReference type="HOGENOM" id="CLU_2504845_0_0_2"/>
<reference evidence="3 5" key="2">
    <citation type="journal article" date="2014" name="PLoS Genet.">
        <title>Phylogenetically driven sequencing of extremely halophilic archaea reveals strategies for static and dynamic osmo-response.</title>
        <authorList>
            <person name="Becker E.A."/>
            <person name="Seitzer P.M."/>
            <person name="Tritt A."/>
            <person name="Larsen D."/>
            <person name="Krusor M."/>
            <person name="Yao A.I."/>
            <person name="Wu D."/>
            <person name="Madern D."/>
            <person name="Eisen J.A."/>
            <person name="Darling A.E."/>
            <person name="Facciotti M.T."/>
        </authorList>
    </citation>
    <scope>NUCLEOTIDE SEQUENCE [LARGE SCALE GENOMIC DNA]</scope>
    <source>
        <strain evidence="3">B3</strain>
        <strain evidence="5">DSM 18796 / CECT 7217 / JCM 14584 / KCTC 4019 / B3</strain>
    </source>
</reference>
<dbReference type="EMBL" id="AOHV01000010">
    <property type="protein sequence ID" value="ELY40165.1"/>
    <property type="molecule type" value="Genomic_DNA"/>
</dbReference>
<dbReference type="KEGG" id="hje:HacjB3_05290"/>
<name>D8J9N7_HALJB</name>
<dbReference type="RefSeq" id="WP_008414584.1">
    <property type="nucleotide sequence ID" value="NC_014297.1"/>
</dbReference>
<evidence type="ECO:0000256" key="1">
    <source>
        <dbReference type="SAM" id="Phobius"/>
    </source>
</evidence>
<dbReference type="GeneID" id="9418862"/>
<dbReference type="Proteomes" id="UP000000390">
    <property type="component" value="Chromosome"/>
</dbReference>
<protein>
    <submittedName>
        <fullName evidence="2">Uncharacterized protein</fullName>
    </submittedName>
</protein>
<evidence type="ECO:0000313" key="2">
    <source>
        <dbReference type="EMBL" id="ADJ14449.1"/>
    </source>
</evidence>
<evidence type="ECO:0000313" key="5">
    <source>
        <dbReference type="Proteomes" id="UP000011645"/>
    </source>
</evidence>
<sequence>MTNTLARMMGSALVIMVIVIYTGDSYGYADASTLEPVFVPLAALILLLLLGQQATLRGDFFKGLVSIQAPKDSDGGSNDGDGDDG</sequence>
<proteinExistence type="predicted"/>
<keyword evidence="5" id="KW-1185">Reference proteome</keyword>
<dbReference type="AlphaFoldDB" id="D8J9N7"/>
<feature type="transmembrane region" description="Helical" evidence="1">
    <location>
        <begin position="37"/>
        <end position="56"/>
    </location>
</feature>
<dbReference type="EMBL" id="CP002062">
    <property type="protein sequence ID" value="ADJ14449.1"/>
    <property type="molecule type" value="Genomic_DNA"/>
</dbReference>
<organism evidence="2 4">
    <name type="scientific">Halalkalicoccus jeotgali (strain DSM 18796 / CECT 7217 / JCM 14584 / KCTC 4019 / B3)</name>
    <dbReference type="NCBI Taxonomy" id="795797"/>
    <lineage>
        <taxon>Archaea</taxon>
        <taxon>Methanobacteriati</taxon>
        <taxon>Methanobacteriota</taxon>
        <taxon>Stenosarchaea group</taxon>
        <taxon>Halobacteria</taxon>
        <taxon>Halobacteriales</taxon>
        <taxon>Halococcaceae</taxon>
        <taxon>Halalkalicoccus</taxon>
    </lineage>
</organism>